<keyword evidence="1" id="KW-0479">Metal-binding</keyword>
<evidence type="ECO:0000256" key="4">
    <source>
        <dbReference type="SAM" id="MobiDB-lite"/>
    </source>
</evidence>
<dbReference type="PROSITE" id="PS51292">
    <property type="entry name" value="ZF_RING_CH"/>
    <property type="match status" value="1"/>
</dbReference>
<keyword evidence="5" id="KW-0472">Membrane</keyword>
<dbReference type="Proteomes" id="UP000777482">
    <property type="component" value="Unassembled WGS sequence"/>
</dbReference>
<organism evidence="7 8">
    <name type="scientific">Rhodotorula mucilaginosa</name>
    <name type="common">Yeast</name>
    <name type="synonym">Rhodotorula rubra</name>
    <dbReference type="NCBI Taxonomy" id="5537"/>
    <lineage>
        <taxon>Eukaryota</taxon>
        <taxon>Fungi</taxon>
        <taxon>Dikarya</taxon>
        <taxon>Basidiomycota</taxon>
        <taxon>Pucciniomycotina</taxon>
        <taxon>Microbotryomycetes</taxon>
        <taxon>Sporidiobolales</taxon>
        <taxon>Sporidiobolaceae</taxon>
        <taxon>Rhodotorula</taxon>
    </lineage>
</organism>
<dbReference type="EMBL" id="PUHQ01000032">
    <property type="protein sequence ID" value="KAG0661698.1"/>
    <property type="molecule type" value="Genomic_DNA"/>
</dbReference>
<evidence type="ECO:0000256" key="5">
    <source>
        <dbReference type="SAM" id="Phobius"/>
    </source>
</evidence>
<keyword evidence="3" id="KW-0862">Zinc</keyword>
<evidence type="ECO:0000256" key="3">
    <source>
        <dbReference type="ARBA" id="ARBA00022833"/>
    </source>
</evidence>
<gene>
    <name evidence="7" type="ORF">C6P46_003800</name>
</gene>
<dbReference type="InterPro" id="IPR011016">
    <property type="entry name" value="Znf_RING-CH"/>
</dbReference>
<dbReference type="PANTHER" id="PTHR46347">
    <property type="entry name" value="RING/FYVE/PHD ZINC FINGER SUPERFAMILY PROTEIN"/>
    <property type="match status" value="1"/>
</dbReference>
<dbReference type="InterPro" id="IPR013083">
    <property type="entry name" value="Znf_RING/FYVE/PHD"/>
</dbReference>
<keyword evidence="8" id="KW-1185">Reference proteome</keyword>
<dbReference type="SUPFAM" id="SSF57850">
    <property type="entry name" value="RING/U-box"/>
    <property type="match status" value="1"/>
</dbReference>
<accession>A0A9P6W3Q9</accession>
<dbReference type="SMART" id="SM00744">
    <property type="entry name" value="RINGv"/>
    <property type="match status" value="1"/>
</dbReference>
<dbReference type="CDD" id="cd16495">
    <property type="entry name" value="RING_CH-C4HC3_MARCH"/>
    <property type="match status" value="1"/>
</dbReference>
<reference evidence="7 8" key="1">
    <citation type="submission" date="2020-11" db="EMBL/GenBank/DDBJ databases">
        <title>Kefir isolates.</title>
        <authorList>
            <person name="Marcisauskas S."/>
            <person name="Kim Y."/>
            <person name="Blasche S."/>
        </authorList>
    </citation>
    <scope>NUCLEOTIDE SEQUENCE [LARGE SCALE GENOMIC DNA]</scope>
    <source>
        <strain evidence="7 8">KR</strain>
    </source>
</reference>
<feature type="transmembrane region" description="Helical" evidence="5">
    <location>
        <begin position="355"/>
        <end position="375"/>
    </location>
</feature>
<keyword evidence="5" id="KW-1133">Transmembrane helix</keyword>
<feature type="compositionally biased region" description="Basic and acidic residues" evidence="4">
    <location>
        <begin position="77"/>
        <end position="100"/>
    </location>
</feature>
<keyword evidence="2" id="KW-0863">Zinc-finger</keyword>
<feature type="transmembrane region" description="Helical" evidence="5">
    <location>
        <begin position="194"/>
        <end position="215"/>
    </location>
</feature>
<dbReference type="OrthoDB" id="264354at2759"/>
<dbReference type="Pfam" id="PF12906">
    <property type="entry name" value="RINGv"/>
    <property type="match status" value="1"/>
</dbReference>
<evidence type="ECO:0000313" key="7">
    <source>
        <dbReference type="EMBL" id="KAG0661698.1"/>
    </source>
</evidence>
<name>A0A9P6W3Q9_RHOMI</name>
<dbReference type="AlphaFoldDB" id="A0A9P6W3Q9"/>
<protein>
    <recommendedName>
        <fullName evidence="6">RING-CH-type domain-containing protein</fullName>
    </recommendedName>
</protein>
<evidence type="ECO:0000313" key="8">
    <source>
        <dbReference type="Proteomes" id="UP000777482"/>
    </source>
</evidence>
<feature type="region of interest" description="Disordered" evidence="4">
    <location>
        <begin position="1"/>
        <end position="111"/>
    </location>
</feature>
<feature type="transmembrane region" description="Helical" evidence="5">
    <location>
        <begin position="314"/>
        <end position="335"/>
    </location>
</feature>
<feature type="domain" description="RING-CH-type" evidence="6">
    <location>
        <begin position="109"/>
        <end position="175"/>
    </location>
</feature>
<dbReference type="Gene3D" id="3.30.40.10">
    <property type="entry name" value="Zinc/RING finger domain, C3HC4 (zinc finger)"/>
    <property type="match status" value="1"/>
</dbReference>
<evidence type="ECO:0000256" key="2">
    <source>
        <dbReference type="ARBA" id="ARBA00022771"/>
    </source>
</evidence>
<evidence type="ECO:0000256" key="1">
    <source>
        <dbReference type="ARBA" id="ARBA00022723"/>
    </source>
</evidence>
<dbReference type="PANTHER" id="PTHR46347:SF1">
    <property type="entry name" value="RING_FYVE_PHD ZINC FINGER SUPERFAMILY PROTEIN"/>
    <property type="match status" value="1"/>
</dbReference>
<proteinExistence type="predicted"/>
<comment type="caution">
    <text evidence="7">The sequence shown here is derived from an EMBL/GenBank/DDBJ whole genome shotgun (WGS) entry which is preliminary data.</text>
</comment>
<feature type="compositionally biased region" description="Basic and acidic residues" evidence="4">
    <location>
        <begin position="44"/>
        <end position="60"/>
    </location>
</feature>
<sequence length="403" mass="43618">MDAAPQAIHVGASVATPSGAAPTTDTSLRRRRERSVSSDASDAYVEHLLRPDAPRVKPEQSKPAPSVEESDLGAATSDEHVQRQSEEGSAAEAEHGDHGAEGNPQEANAGPGEEKMCRICFDGPDEELGKLFSPCLCRGTSRYVHTACLEQWRKASPNARAFWECQQCGYRYRLQRTALARVVTSPLTVTTLTITFFLLLVYFAGFFANSLLAVAEHRAASSVGMFDDWFVSDHILVGEGIREAVAFVGHQLEESPWAAGRQLQMDRVLGTEDSGASSWFGFGGRGTSARREAAAPVAAPFWIRAIMHFTKGSALVGIVSVFYSFVATTFVTPIGRTLFRALRPAGGRRRGPTSGASISQLVIVTLIIVGIIKSIRQVYRGVKWLSKVVLSRVEDLVIEVGPA</sequence>
<evidence type="ECO:0000259" key="6">
    <source>
        <dbReference type="PROSITE" id="PS51292"/>
    </source>
</evidence>
<keyword evidence="5" id="KW-0812">Transmembrane</keyword>
<dbReference type="GO" id="GO:0008270">
    <property type="term" value="F:zinc ion binding"/>
    <property type="evidence" value="ECO:0007669"/>
    <property type="project" value="UniProtKB-KW"/>
</dbReference>